<gene>
    <name evidence="1" type="ORF">VCHENC02_4485B</name>
</gene>
<reference evidence="1 2" key="1">
    <citation type="submission" date="2012-10" db="EMBL/GenBank/DDBJ databases">
        <title>Genome sequence of Vibrio Cholerae HENC-02.</title>
        <authorList>
            <person name="Eppinger M."/>
            <person name="Hasan N.A."/>
            <person name="Sengamalay N."/>
            <person name="Hine E."/>
            <person name="Su Q."/>
            <person name="Daugherty S.C."/>
            <person name="Young S."/>
            <person name="Sadzewicz L."/>
            <person name="Tallon L."/>
            <person name="Cebula T.A."/>
            <person name="Ravel J."/>
            <person name="Colwell R.R."/>
        </authorList>
    </citation>
    <scope>NUCLEOTIDE SEQUENCE [LARGE SCALE GENOMIC DNA]</scope>
    <source>
        <strain evidence="1 2">HENC-02</strain>
    </source>
</reference>
<dbReference type="AlphaFoldDB" id="A0A454CTJ0"/>
<accession>A0A454CTJ0</accession>
<comment type="caution">
    <text evidence="1">The sequence shown here is derived from an EMBL/GenBank/DDBJ whole genome shotgun (WGS) entry which is preliminary data.</text>
</comment>
<dbReference type="EMBL" id="AJSR01001964">
    <property type="protein sequence ID" value="EKM29718.1"/>
    <property type="molecule type" value="Genomic_DNA"/>
</dbReference>
<evidence type="ECO:0000313" key="1">
    <source>
        <dbReference type="EMBL" id="EKM29718.1"/>
    </source>
</evidence>
<proteinExistence type="predicted"/>
<dbReference type="Proteomes" id="UP000008367">
    <property type="component" value="Unassembled WGS sequence"/>
</dbReference>
<protein>
    <submittedName>
        <fullName evidence="1">Ggdef family domain protein</fullName>
    </submittedName>
</protein>
<name>A0A454CTJ0_VIBHA</name>
<organism evidence="1 2">
    <name type="scientific">Vibrio harveyi</name>
    <name type="common">Beneckea harveyi</name>
    <dbReference type="NCBI Taxonomy" id="669"/>
    <lineage>
        <taxon>Bacteria</taxon>
        <taxon>Pseudomonadati</taxon>
        <taxon>Pseudomonadota</taxon>
        <taxon>Gammaproteobacteria</taxon>
        <taxon>Vibrionales</taxon>
        <taxon>Vibrionaceae</taxon>
        <taxon>Vibrio</taxon>
    </lineage>
</organism>
<feature type="non-terminal residue" evidence="1">
    <location>
        <position position="1"/>
    </location>
</feature>
<evidence type="ECO:0000313" key="2">
    <source>
        <dbReference type="Proteomes" id="UP000008367"/>
    </source>
</evidence>
<sequence>RRNHLPSPFLCKHHHP</sequence>